<dbReference type="RefSeq" id="WP_083102704.1">
    <property type="nucleotide sequence ID" value="NZ_CP020569.1"/>
</dbReference>
<keyword evidence="8" id="KW-1185">Reference proteome</keyword>
<feature type="domain" description="Aminotransferase class I/classII large" evidence="6">
    <location>
        <begin position="143"/>
        <end position="508"/>
    </location>
</feature>
<dbReference type="Pfam" id="PF00155">
    <property type="entry name" value="Aminotran_1_2"/>
    <property type="match status" value="1"/>
</dbReference>
<dbReference type="Proteomes" id="UP000192726">
    <property type="component" value="Chromosome"/>
</dbReference>
<dbReference type="PANTHER" id="PTHR46383:SF1">
    <property type="entry name" value="ASPARTATE AMINOTRANSFERASE"/>
    <property type="match status" value="1"/>
</dbReference>
<dbReference type="GO" id="GO:0008483">
    <property type="term" value="F:transaminase activity"/>
    <property type="evidence" value="ECO:0007669"/>
    <property type="project" value="UniProtKB-KW"/>
</dbReference>
<evidence type="ECO:0000256" key="1">
    <source>
        <dbReference type="ARBA" id="ARBA00001933"/>
    </source>
</evidence>
<dbReference type="CDD" id="cd00609">
    <property type="entry name" value="AAT_like"/>
    <property type="match status" value="1"/>
</dbReference>
<dbReference type="GO" id="GO:0030170">
    <property type="term" value="F:pyridoxal phosphate binding"/>
    <property type="evidence" value="ECO:0007669"/>
    <property type="project" value="InterPro"/>
</dbReference>
<dbReference type="InterPro" id="IPR015422">
    <property type="entry name" value="PyrdxlP-dep_Trfase_small"/>
</dbReference>
<dbReference type="GO" id="GO:0006520">
    <property type="term" value="P:amino acid metabolic process"/>
    <property type="evidence" value="ECO:0007669"/>
    <property type="project" value="InterPro"/>
</dbReference>
<dbReference type="InterPro" id="IPR050596">
    <property type="entry name" value="AspAT/PAT-like"/>
</dbReference>
<evidence type="ECO:0000313" key="7">
    <source>
        <dbReference type="EMBL" id="ARF53274.1"/>
    </source>
</evidence>
<evidence type="ECO:0000256" key="4">
    <source>
        <dbReference type="ARBA" id="ARBA00022679"/>
    </source>
</evidence>
<keyword evidence="3" id="KW-0032">Aminotransferase</keyword>
<reference evidence="7 8" key="1">
    <citation type="submission" date="2017-04" db="EMBL/GenBank/DDBJ databases">
        <title>Complete Genome Sequence of Streptomyces gilvosporeus F607, a Capable Producer of Natamycin.</title>
        <authorList>
            <person name="Zong G."/>
            <person name="Zhong C."/>
            <person name="Fu J."/>
            <person name="Qin R."/>
            <person name="Cao G."/>
        </authorList>
    </citation>
    <scope>NUCLEOTIDE SEQUENCE [LARGE SCALE GENOMIC DNA]</scope>
    <source>
        <strain evidence="7 8">F607</strain>
    </source>
</reference>
<dbReference type="EMBL" id="CP020569">
    <property type="protein sequence ID" value="ARF53274.1"/>
    <property type="molecule type" value="Genomic_DNA"/>
</dbReference>
<gene>
    <name evidence="7" type="ORF">B1H19_03035</name>
</gene>
<evidence type="ECO:0000259" key="6">
    <source>
        <dbReference type="Pfam" id="PF00155"/>
    </source>
</evidence>
<dbReference type="AlphaFoldDB" id="A0A1V0TK21"/>
<evidence type="ECO:0000313" key="8">
    <source>
        <dbReference type="Proteomes" id="UP000192726"/>
    </source>
</evidence>
<keyword evidence="4" id="KW-0808">Transferase</keyword>
<dbReference type="InterPro" id="IPR015424">
    <property type="entry name" value="PyrdxlP-dep_Trfase"/>
</dbReference>
<dbReference type="KEGG" id="sgv:B1H19_03035"/>
<comment type="cofactor">
    <cofactor evidence="1">
        <name>pyridoxal 5'-phosphate</name>
        <dbReference type="ChEBI" id="CHEBI:597326"/>
    </cofactor>
</comment>
<comment type="similarity">
    <text evidence="2">Belongs to the class-I pyridoxal-phosphate-dependent aminotransferase family.</text>
</comment>
<dbReference type="OrthoDB" id="3921242at2"/>
<sequence length="534" mass="58411">MHLFETTSTGRPLTVPPAALAAAHNSPALGDERVFAPAIDERTLDVYARARDPQDAFELRDLWLGRVEQETGGDGRPWLAEQWRDAPVRRTAHPEEVLSSRATVRFVKELFNWYFRDDLYGRFRSRASVILSSGSVSEEAWGLPETLKSCLHHALDRDWSDSAHRRGRRAVREAIAAYESARIAGAGYTADRVALTLGGTAAIASLADCLLRPGPRAALPALCGIPNYPPLVESIARRGEVRLVPLPCRAGRVCLGPLIRELRQDTPMVLLQTVTNPTGSVVPEDELTSLVRAASPTTAIVLDECHEWLGPMSTFGPARAAPNVIRVSSLSKAWSVPGLKVGWLLADARFVGDHLARSDSAGPPPFYDTLLEVLARMERWMLAGVESPGPAHLAEFTTTQPLSRQQLAAAYRSYREDRLARDHGLKVLRQAVVAGLTEASAQVVPPRYSINVAVEFPDWDDSYRAFRELLRETGVSVFPGVLTFCFSGGTVRVTTARSWADLSAALARLRARFSGTSGSTVTDAGTDPRHVRED</sequence>
<dbReference type="PANTHER" id="PTHR46383">
    <property type="entry name" value="ASPARTATE AMINOTRANSFERASE"/>
    <property type="match status" value="1"/>
</dbReference>
<evidence type="ECO:0000256" key="5">
    <source>
        <dbReference type="ARBA" id="ARBA00022898"/>
    </source>
</evidence>
<name>A0A1V0TK21_9ACTN</name>
<protein>
    <recommendedName>
        <fullName evidence="6">Aminotransferase class I/classII large domain-containing protein</fullName>
    </recommendedName>
</protein>
<dbReference type="SUPFAM" id="SSF53383">
    <property type="entry name" value="PLP-dependent transferases"/>
    <property type="match status" value="1"/>
</dbReference>
<dbReference type="InterPro" id="IPR015421">
    <property type="entry name" value="PyrdxlP-dep_Trfase_major"/>
</dbReference>
<accession>A0A1V0TK21</accession>
<proteinExistence type="inferred from homology"/>
<evidence type="ECO:0000256" key="2">
    <source>
        <dbReference type="ARBA" id="ARBA00007441"/>
    </source>
</evidence>
<dbReference type="Gene3D" id="3.90.1150.10">
    <property type="entry name" value="Aspartate Aminotransferase, domain 1"/>
    <property type="match status" value="1"/>
</dbReference>
<dbReference type="InterPro" id="IPR004839">
    <property type="entry name" value="Aminotransferase_I/II_large"/>
</dbReference>
<dbReference type="Gene3D" id="3.40.640.10">
    <property type="entry name" value="Type I PLP-dependent aspartate aminotransferase-like (Major domain)"/>
    <property type="match status" value="1"/>
</dbReference>
<dbReference type="STRING" id="553510.B1H19_03035"/>
<evidence type="ECO:0000256" key="3">
    <source>
        <dbReference type="ARBA" id="ARBA00022576"/>
    </source>
</evidence>
<keyword evidence="5" id="KW-0663">Pyridoxal phosphate</keyword>
<organism evidence="7 8">
    <name type="scientific">Streptomyces gilvosporeus</name>
    <dbReference type="NCBI Taxonomy" id="553510"/>
    <lineage>
        <taxon>Bacteria</taxon>
        <taxon>Bacillati</taxon>
        <taxon>Actinomycetota</taxon>
        <taxon>Actinomycetes</taxon>
        <taxon>Kitasatosporales</taxon>
        <taxon>Streptomycetaceae</taxon>
        <taxon>Streptomyces</taxon>
    </lineage>
</organism>